<accession>A0A4R5U4W8</accession>
<evidence type="ECO:0000313" key="4">
    <source>
        <dbReference type="Proteomes" id="UP000294796"/>
    </source>
</evidence>
<dbReference type="NCBIfam" id="NF047864">
    <property type="entry name" value="CBU_0592_membra"/>
    <property type="match status" value="1"/>
</dbReference>
<evidence type="ECO:0000259" key="2">
    <source>
        <dbReference type="Pfam" id="PF26604"/>
    </source>
</evidence>
<gene>
    <name evidence="3" type="ORF">E2F46_02190</name>
</gene>
<keyword evidence="4" id="KW-1185">Reference proteome</keyword>
<feature type="transmembrane region" description="Helical" evidence="1">
    <location>
        <begin position="61"/>
        <end position="80"/>
    </location>
</feature>
<proteinExistence type="predicted"/>
<dbReference type="EMBL" id="SMTF01000001">
    <property type="protein sequence ID" value="TDK28778.1"/>
    <property type="molecule type" value="Genomic_DNA"/>
</dbReference>
<dbReference type="InterPro" id="IPR058058">
    <property type="entry name" value="CBU_0592-like"/>
</dbReference>
<keyword evidence="1" id="KW-1133">Transmembrane helix</keyword>
<organism evidence="3 4">
    <name type="scientific">Luteimonas aestuarii</name>
    <dbReference type="NCBI Taxonomy" id="453837"/>
    <lineage>
        <taxon>Bacteria</taxon>
        <taxon>Pseudomonadati</taxon>
        <taxon>Pseudomonadota</taxon>
        <taxon>Gammaproteobacteria</taxon>
        <taxon>Lysobacterales</taxon>
        <taxon>Lysobacteraceae</taxon>
        <taxon>Luteimonas</taxon>
    </lineage>
</organism>
<protein>
    <recommendedName>
        <fullName evidence="2">CBU-0592-like domain-containing protein</fullName>
    </recommendedName>
</protein>
<evidence type="ECO:0000313" key="3">
    <source>
        <dbReference type="EMBL" id="TDK28778.1"/>
    </source>
</evidence>
<dbReference type="OrthoDB" id="5957557at2"/>
<dbReference type="Pfam" id="PF26604">
    <property type="entry name" value="CBU_0592"/>
    <property type="match status" value="1"/>
</dbReference>
<comment type="caution">
    <text evidence="3">The sequence shown here is derived from an EMBL/GenBank/DDBJ whole genome shotgun (WGS) entry which is preliminary data.</text>
</comment>
<keyword evidence="1" id="KW-0472">Membrane</keyword>
<dbReference type="Proteomes" id="UP000294796">
    <property type="component" value="Unassembled WGS sequence"/>
</dbReference>
<feature type="transmembrane region" description="Helical" evidence="1">
    <location>
        <begin position="38"/>
        <end position="55"/>
    </location>
</feature>
<dbReference type="AlphaFoldDB" id="A0A4R5U4W8"/>
<evidence type="ECO:0000256" key="1">
    <source>
        <dbReference type="SAM" id="Phobius"/>
    </source>
</evidence>
<sequence length="88" mass="9659">MSLDLQWHDWVGFAGTFMVLAAFFLLQARRLSGIGITYQLLNLVGAMGVLVSVIVNFNAPVFFMQVAWILIAGYGIARGLSEGGKPRR</sequence>
<name>A0A4R5U4W8_9GAMM</name>
<feature type="domain" description="CBU-0592-like" evidence="2">
    <location>
        <begin position="8"/>
        <end position="80"/>
    </location>
</feature>
<feature type="transmembrane region" description="Helical" evidence="1">
    <location>
        <begin position="6"/>
        <end position="26"/>
    </location>
</feature>
<keyword evidence="1" id="KW-0812">Transmembrane</keyword>
<reference evidence="3 4" key="1">
    <citation type="submission" date="2019-03" db="EMBL/GenBank/DDBJ databases">
        <title>Luteimonas zhaokaii sp.nov., isolated from the rectal contents of Plateau pika in Yushu, Qinghai Province, China.</title>
        <authorList>
            <person name="Zhang G."/>
        </authorList>
    </citation>
    <scope>NUCLEOTIDE SEQUENCE [LARGE SCALE GENOMIC DNA]</scope>
    <source>
        <strain evidence="3 4">B9</strain>
    </source>
</reference>